<organism evidence="1 2">
    <name type="scientific">Actinomadura nitritigenes</name>
    <dbReference type="NCBI Taxonomy" id="134602"/>
    <lineage>
        <taxon>Bacteria</taxon>
        <taxon>Bacillati</taxon>
        <taxon>Actinomycetota</taxon>
        <taxon>Actinomycetes</taxon>
        <taxon>Streptosporangiales</taxon>
        <taxon>Thermomonosporaceae</taxon>
        <taxon>Actinomadura</taxon>
    </lineage>
</organism>
<sequence length="174" mass="18425">MSEKESGPTPDIPVNPLLEKLMTDGRAAGLVTMQGYIGRSSETGIVTLHPSLNDISLSIEIARGDIVQFTQAAESELPHSGTVLWVTKDAKVTVRSVVRVRADELAGVARKTLSAGAALGTVAESPEDVTELRKGRLRIQMPNASEAKEAICHGGTCVSVCNCRSTCCVLRPPT</sequence>
<comment type="caution">
    <text evidence="1">The sequence shown here is derived from an EMBL/GenBank/DDBJ whole genome shotgun (WGS) entry which is preliminary data.</text>
</comment>
<dbReference type="RefSeq" id="WP_208274813.1">
    <property type="nucleotide sequence ID" value="NZ_BAAAGM010000129.1"/>
</dbReference>
<keyword evidence="2" id="KW-1185">Reference proteome</keyword>
<dbReference type="Proteomes" id="UP000666915">
    <property type="component" value="Unassembled WGS sequence"/>
</dbReference>
<evidence type="ECO:0000313" key="1">
    <source>
        <dbReference type="EMBL" id="MBO2445447.1"/>
    </source>
</evidence>
<evidence type="ECO:0000313" key="2">
    <source>
        <dbReference type="Proteomes" id="UP000666915"/>
    </source>
</evidence>
<proteinExistence type="predicted"/>
<gene>
    <name evidence="1" type="ORF">J4557_48970</name>
</gene>
<dbReference type="EMBL" id="JAGEOK010000092">
    <property type="protein sequence ID" value="MBO2445447.1"/>
    <property type="molecule type" value="Genomic_DNA"/>
</dbReference>
<name>A0ABS3RHT6_9ACTN</name>
<protein>
    <submittedName>
        <fullName evidence="1">Uncharacterized protein</fullName>
    </submittedName>
</protein>
<accession>A0ABS3RHT6</accession>
<reference evidence="1 2" key="1">
    <citation type="submission" date="2021-03" db="EMBL/GenBank/DDBJ databases">
        <authorList>
            <person name="Kanchanasin P."/>
            <person name="Saeng-In P."/>
            <person name="Phongsopitanun W."/>
            <person name="Yuki M."/>
            <person name="Kudo T."/>
            <person name="Ohkuma M."/>
            <person name="Tanasupawat S."/>
        </authorList>
    </citation>
    <scope>NUCLEOTIDE SEQUENCE [LARGE SCALE GENOMIC DNA]</scope>
    <source>
        <strain evidence="1 2">L46</strain>
    </source>
</reference>